<keyword evidence="3" id="KW-0560">Oxidoreductase</keyword>
<evidence type="ECO:0000256" key="1">
    <source>
        <dbReference type="ARBA" id="ARBA00022485"/>
    </source>
</evidence>
<evidence type="ECO:0000256" key="2">
    <source>
        <dbReference type="ARBA" id="ARBA00022723"/>
    </source>
</evidence>
<dbReference type="InterPro" id="IPR039650">
    <property type="entry name" value="HdrA-like"/>
</dbReference>
<dbReference type="PANTHER" id="PTHR43498">
    <property type="entry name" value="FERREDOXIN:COB-COM HETERODISULFIDE REDUCTASE SUBUNIT A"/>
    <property type="match status" value="1"/>
</dbReference>
<keyword evidence="1" id="KW-0004">4Fe-4S</keyword>
<evidence type="ECO:0000256" key="4">
    <source>
        <dbReference type="ARBA" id="ARBA00023004"/>
    </source>
</evidence>
<accession>A0A9D2TSL2</accession>
<keyword evidence="4" id="KW-0408">Iron</keyword>
<organism evidence="6 7">
    <name type="scientific">Candidatus Eisenbergiella intestinigallinarum</name>
    <dbReference type="NCBI Taxonomy" id="2838549"/>
    <lineage>
        <taxon>Bacteria</taxon>
        <taxon>Bacillati</taxon>
        <taxon>Bacillota</taxon>
        <taxon>Clostridia</taxon>
        <taxon>Lachnospirales</taxon>
        <taxon>Lachnospiraceae</taxon>
        <taxon>Eisenbergiella</taxon>
    </lineage>
</organism>
<protein>
    <submittedName>
        <fullName evidence="6">FAD-dependent oxidoreductase</fullName>
    </submittedName>
</protein>
<dbReference type="GO" id="GO:0051539">
    <property type="term" value="F:4 iron, 4 sulfur cluster binding"/>
    <property type="evidence" value="ECO:0007669"/>
    <property type="project" value="UniProtKB-KW"/>
</dbReference>
<dbReference type="PANTHER" id="PTHR43498:SF1">
    <property type="entry name" value="COB--COM HETERODISULFIDE REDUCTASE IRON-SULFUR SUBUNIT A"/>
    <property type="match status" value="1"/>
</dbReference>
<keyword evidence="5" id="KW-0411">Iron-sulfur</keyword>
<dbReference type="Proteomes" id="UP000823922">
    <property type="component" value="Unassembled WGS sequence"/>
</dbReference>
<gene>
    <name evidence="6" type="ORF">H9926_06425</name>
</gene>
<reference evidence="6" key="2">
    <citation type="submission" date="2021-04" db="EMBL/GenBank/DDBJ databases">
        <authorList>
            <person name="Gilroy R."/>
        </authorList>
    </citation>
    <scope>NUCLEOTIDE SEQUENCE</scope>
    <source>
        <strain evidence="6">ChiBcec1-1630</strain>
    </source>
</reference>
<dbReference type="AlphaFoldDB" id="A0A9D2TSL2"/>
<evidence type="ECO:0000256" key="3">
    <source>
        <dbReference type="ARBA" id="ARBA00023002"/>
    </source>
</evidence>
<dbReference type="InterPro" id="IPR036188">
    <property type="entry name" value="FAD/NAD-bd_sf"/>
</dbReference>
<dbReference type="Pfam" id="PF12831">
    <property type="entry name" value="FAD_oxidored"/>
    <property type="match status" value="1"/>
</dbReference>
<dbReference type="EMBL" id="DWVS01000158">
    <property type="protein sequence ID" value="HJC87630.1"/>
    <property type="molecule type" value="Genomic_DNA"/>
</dbReference>
<dbReference type="GO" id="GO:0016491">
    <property type="term" value="F:oxidoreductase activity"/>
    <property type="evidence" value="ECO:0007669"/>
    <property type="project" value="UniProtKB-KW"/>
</dbReference>
<keyword evidence="2" id="KW-0479">Metal-binding</keyword>
<evidence type="ECO:0000256" key="5">
    <source>
        <dbReference type="ARBA" id="ARBA00023014"/>
    </source>
</evidence>
<reference evidence="6" key="1">
    <citation type="journal article" date="2021" name="PeerJ">
        <title>Extensive microbial diversity within the chicken gut microbiome revealed by metagenomics and culture.</title>
        <authorList>
            <person name="Gilroy R."/>
            <person name="Ravi A."/>
            <person name="Getino M."/>
            <person name="Pursley I."/>
            <person name="Horton D.L."/>
            <person name="Alikhan N.F."/>
            <person name="Baker D."/>
            <person name="Gharbi K."/>
            <person name="Hall N."/>
            <person name="Watson M."/>
            <person name="Adriaenssens E.M."/>
            <person name="Foster-Nyarko E."/>
            <person name="Jarju S."/>
            <person name="Secka A."/>
            <person name="Antonio M."/>
            <person name="Oren A."/>
            <person name="Chaudhuri R.R."/>
            <person name="La Ragione R."/>
            <person name="Hildebrand F."/>
            <person name="Pallen M.J."/>
        </authorList>
    </citation>
    <scope>NUCLEOTIDE SEQUENCE</scope>
    <source>
        <strain evidence="6">ChiBcec1-1630</strain>
    </source>
</reference>
<dbReference type="Gene3D" id="3.50.50.60">
    <property type="entry name" value="FAD/NAD(P)-binding domain"/>
    <property type="match status" value="1"/>
</dbReference>
<sequence length="756" mass="84381">MNGVEYREKIRRIESDLTVAGAGIAGICAAVAAAREGLRVVLVNDRSVLGGNASSEIGIPMNGASHQGLNASIYAREGGLSEEIRLRMEAYNRGGGYDCLALLDAVYFDMIYEEKNITLLLNTGIFSCDVENGKICRCLARHAVSNVVFELVSPMYIDATGNGVLAFEAGAHYTKGREGKGDFHERKAPDEADSCTMGNTFYFETIDCGRKVTFTPPAFARNVKNMDFIKNINRPGYYRGLSVKGAHWSFEYGGQMDIIYDSEDIDLELRRLVYGIWDYIKNSGKYPEAENYALKRVYAKSGARESRRFLGDYVLTQNDIEEKRSFEDAVCVGGWPMDVHAPGGIYDPAPATDFIPVTGMYQIPFRCLYSRDIDNLMFAGRDVSVSHIALGSTRVMATCGCMGQAVGTAAACCKELQTTPRKLASDHCRMLQDRLVRADQTILGYVDSGRLTDCFTASADSEKRFENTEIFLRRRLDMNLGLALMMETDRLESISVWLRNTTDVDQILGYVILEGDHRETFLPERRTQRRDCTVPAGFSGWMSLRTDAQTGRDGKIYLVLEVNEALEVGMCRESLTGAVTLRLFPEGNCGTCNHDSVPLVPETGYRYLDHRYNREENIAFCGLIPEQRLYSAEKVLSPHGRPYGQPNVWIGEKGFPAVLTLTAKQQVKAGHLAFTFDTDLTKEPLDGLPDCLARDFDVTVIYRDASGERSVVWQVRDNWRRHVVFELEGDEILQVRLSILRSWGADAAGVYGAAFW</sequence>
<name>A0A9D2TSL2_9FIRM</name>
<comment type="caution">
    <text evidence="6">The sequence shown here is derived from an EMBL/GenBank/DDBJ whole genome shotgun (WGS) entry which is preliminary data.</text>
</comment>
<proteinExistence type="predicted"/>
<dbReference type="SUPFAM" id="SSF51905">
    <property type="entry name" value="FAD/NAD(P)-binding domain"/>
    <property type="match status" value="1"/>
</dbReference>
<evidence type="ECO:0000313" key="6">
    <source>
        <dbReference type="EMBL" id="HJC87630.1"/>
    </source>
</evidence>
<evidence type="ECO:0000313" key="7">
    <source>
        <dbReference type="Proteomes" id="UP000823922"/>
    </source>
</evidence>
<dbReference type="GO" id="GO:0046872">
    <property type="term" value="F:metal ion binding"/>
    <property type="evidence" value="ECO:0007669"/>
    <property type="project" value="UniProtKB-KW"/>
</dbReference>